<gene>
    <name evidence="1" type="ORF">GE061_005576</name>
</gene>
<evidence type="ECO:0000313" key="1">
    <source>
        <dbReference type="EMBL" id="KAF6201129.1"/>
    </source>
</evidence>
<dbReference type="OrthoDB" id="6607386at2759"/>
<name>A0A8S9WY28_APOLU</name>
<proteinExistence type="predicted"/>
<dbReference type="EMBL" id="WIXP02000013">
    <property type="protein sequence ID" value="KAF6201129.1"/>
    <property type="molecule type" value="Genomic_DNA"/>
</dbReference>
<sequence>MDTSYCTETVWILDGNYNMVHNSQSTTTFKNSFPHFSPHQEQFSRLLNKARNRDQDIANMTCPKEIISPCVGHDVNHFSGILPCHHNEAGCHRESTKRKKVFIAMKRLLDKMEALPRCDEWDTSKTMIGQTKGPYRIGEYDNKHGKPWDLNRVPSRELVGGILTPSCECMKRNGLQDDCRRTQCRGRPWCLTEPWPDCPPFTKIPKEWVDEDPLLMCPNYPKPAFTGPDDIANPRISGEHFRKDGCRDGLYSFTEVPHKHLPAELQHGGPLYRLDCERQ</sequence>
<dbReference type="Proteomes" id="UP000466442">
    <property type="component" value="Unassembled WGS sequence"/>
</dbReference>
<dbReference type="AlphaFoldDB" id="A0A8S9WY28"/>
<keyword evidence="2" id="KW-1185">Reference proteome</keyword>
<reference evidence="1" key="1">
    <citation type="journal article" date="2021" name="Mol. Ecol. Resour.">
        <title>Apolygus lucorum genome provides insights into omnivorousness and mesophyll feeding.</title>
        <authorList>
            <person name="Liu Y."/>
            <person name="Liu H."/>
            <person name="Wang H."/>
            <person name="Huang T."/>
            <person name="Liu B."/>
            <person name="Yang B."/>
            <person name="Yin L."/>
            <person name="Li B."/>
            <person name="Zhang Y."/>
            <person name="Zhang S."/>
            <person name="Jiang F."/>
            <person name="Zhang X."/>
            <person name="Ren Y."/>
            <person name="Wang B."/>
            <person name="Wang S."/>
            <person name="Lu Y."/>
            <person name="Wu K."/>
            <person name="Fan W."/>
            <person name="Wang G."/>
        </authorList>
    </citation>
    <scope>NUCLEOTIDE SEQUENCE</scope>
    <source>
        <strain evidence="1">12Hb</strain>
    </source>
</reference>
<protein>
    <submittedName>
        <fullName evidence="1">Uncharacterized protein</fullName>
    </submittedName>
</protein>
<accession>A0A8S9WY28</accession>
<evidence type="ECO:0000313" key="2">
    <source>
        <dbReference type="Proteomes" id="UP000466442"/>
    </source>
</evidence>
<organism evidence="1 2">
    <name type="scientific">Apolygus lucorum</name>
    <name type="common">Small green plant bug</name>
    <name type="synonym">Lygocoris lucorum</name>
    <dbReference type="NCBI Taxonomy" id="248454"/>
    <lineage>
        <taxon>Eukaryota</taxon>
        <taxon>Metazoa</taxon>
        <taxon>Ecdysozoa</taxon>
        <taxon>Arthropoda</taxon>
        <taxon>Hexapoda</taxon>
        <taxon>Insecta</taxon>
        <taxon>Pterygota</taxon>
        <taxon>Neoptera</taxon>
        <taxon>Paraneoptera</taxon>
        <taxon>Hemiptera</taxon>
        <taxon>Heteroptera</taxon>
        <taxon>Panheteroptera</taxon>
        <taxon>Cimicomorpha</taxon>
        <taxon>Miridae</taxon>
        <taxon>Mirini</taxon>
        <taxon>Apolygus</taxon>
    </lineage>
</organism>
<comment type="caution">
    <text evidence="1">The sequence shown here is derived from an EMBL/GenBank/DDBJ whole genome shotgun (WGS) entry which is preliminary data.</text>
</comment>